<dbReference type="InterPro" id="IPR054189">
    <property type="entry name" value="DUF6894"/>
</dbReference>
<dbReference type="Proteomes" id="UP001017257">
    <property type="component" value="Plasmid pR24_1"/>
</dbReference>
<sequence length="210" mass="23845">MRTHRYAAGQHVSYAEDASPAGVWRGGYEIVALLPAGSREPQYQIRSDDQAYDQVVWEFQLREDFGRRTMRLSELAMQATTMLASPPWRARHPKRPSRHEDLTRWDDEGGAPRSGHRFSEHPPLPSRAETALYYFNVRTESNLMEDPEGNRYPDLQAARDVAVALAHTMIAEGHQKGEDRRRWHVEVTNRANQPVLTVAFADVLGPTAVG</sequence>
<evidence type="ECO:0000313" key="4">
    <source>
        <dbReference type="Proteomes" id="UP001017257"/>
    </source>
</evidence>
<dbReference type="Pfam" id="PF21834">
    <property type="entry name" value="DUF6894"/>
    <property type="match status" value="1"/>
</dbReference>
<feature type="domain" description="DUF6894" evidence="2">
    <location>
        <begin position="132"/>
        <end position="201"/>
    </location>
</feature>
<gene>
    <name evidence="3" type="ORF">HPT29_024750</name>
</gene>
<evidence type="ECO:0000259" key="2">
    <source>
        <dbReference type="Pfam" id="PF21834"/>
    </source>
</evidence>
<dbReference type="RefSeq" id="WP_173946578.1">
    <property type="nucleotide sequence ID" value="NZ_CP102846.1"/>
</dbReference>
<reference evidence="3" key="1">
    <citation type="submission" date="2022-08" db="EMBL/GenBank/DDBJ databases">
        <title>Microvirga terrae sp. nov., isolated from soil.</title>
        <authorList>
            <person name="Kim K.H."/>
            <person name="Seo Y.L."/>
            <person name="Kim J.M."/>
            <person name="Lee J.K."/>
            <person name="Han D.M."/>
            <person name="Jeon C.O."/>
        </authorList>
    </citation>
    <scope>NUCLEOTIDE SEQUENCE</scope>
    <source>
        <strain evidence="3">R24</strain>
        <plasmid evidence="3">pR24_1</plasmid>
    </source>
</reference>
<geneLocation type="plasmid" evidence="3 4">
    <name>pR24_1</name>
</geneLocation>
<feature type="compositionally biased region" description="Basic and acidic residues" evidence="1">
    <location>
        <begin position="98"/>
        <end position="107"/>
    </location>
</feature>
<feature type="region of interest" description="Disordered" evidence="1">
    <location>
        <begin position="87"/>
        <end position="123"/>
    </location>
</feature>
<protein>
    <recommendedName>
        <fullName evidence="2">DUF6894 domain-containing protein</fullName>
    </recommendedName>
</protein>
<dbReference type="EMBL" id="CP102846">
    <property type="protein sequence ID" value="UVF22372.1"/>
    <property type="molecule type" value="Genomic_DNA"/>
</dbReference>
<keyword evidence="3" id="KW-0614">Plasmid</keyword>
<accession>A0ABY5S2V5</accession>
<proteinExistence type="predicted"/>
<keyword evidence="4" id="KW-1185">Reference proteome</keyword>
<name>A0ABY5S2V5_9HYPH</name>
<evidence type="ECO:0000256" key="1">
    <source>
        <dbReference type="SAM" id="MobiDB-lite"/>
    </source>
</evidence>
<organism evidence="3 4">
    <name type="scientific">Microvirga terrae</name>
    <dbReference type="NCBI Taxonomy" id="2740529"/>
    <lineage>
        <taxon>Bacteria</taxon>
        <taxon>Pseudomonadati</taxon>
        <taxon>Pseudomonadota</taxon>
        <taxon>Alphaproteobacteria</taxon>
        <taxon>Hyphomicrobiales</taxon>
        <taxon>Methylobacteriaceae</taxon>
        <taxon>Microvirga</taxon>
    </lineage>
</organism>
<evidence type="ECO:0000313" key="3">
    <source>
        <dbReference type="EMBL" id="UVF22372.1"/>
    </source>
</evidence>